<comment type="caution">
    <text evidence="2">The sequence shown here is derived from an EMBL/GenBank/DDBJ whole genome shotgun (WGS) entry which is preliminary data.</text>
</comment>
<dbReference type="Proteomes" id="UP000701801">
    <property type="component" value="Unassembled WGS sequence"/>
</dbReference>
<proteinExistence type="predicted"/>
<protein>
    <submittedName>
        <fullName evidence="2">Uncharacterized protein</fullName>
    </submittedName>
</protein>
<sequence>MCFFIFITLLPQNPPEPPEPPGPLLTAVEMEITKHNGGPKEIKIKSSSHAPPNSGDGEIKRKGVSKITKKGNRAIVRRFSRVSRKEFCDALRNKVPHEDLTGDKRDVGLCA</sequence>
<keyword evidence="3" id="KW-1185">Reference proteome</keyword>
<organism evidence="2 3">
    <name type="scientific">Hymenoscyphus albidus</name>
    <dbReference type="NCBI Taxonomy" id="595503"/>
    <lineage>
        <taxon>Eukaryota</taxon>
        <taxon>Fungi</taxon>
        <taxon>Dikarya</taxon>
        <taxon>Ascomycota</taxon>
        <taxon>Pezizomycotina</taxon>
        <taxon>Leotiomycetes</taxon>
        <taxon>Helotiales</taxon>
        <taxon>Helotiaceae</taxon>
        <taxon>Hymenoscyphus</taxon>
    </lineage>
</organism>
<dbReference type="EMBL" id="CAJVRM010000755">
    <property type="protein sequence ID" value="CAG8984287.1"/>
    <property type="molecule type" value="Genomic_DNA"/>
</dbReference>
<dbReference type="AlphaFoldDB" id="A0A9N9QE85"/>
<evidence type="ECO:0000313" key="2">
    <source>
        <dbReference type="EMBL" id="CAG8984287.1"/>
    </source>
</evidence>
<gene>
    <name evidence="2" type="ORF">HYALB_00010712</name>
</gene>
<reference evidence="2" key="1">
    <citation type="submission" date="2021-07" db="EMBL/GenBank/DDBJ databases">
        <authorList>
            <person name="Durling M."/>
        </authorList>
    </citation>
    <scope>NUCLEOTIDE SEQUENCE</scope>
</reference>
<accession>A0A9N9QE85</accession>
<name>A0A9N9QE85_9HELO</name>
<evidence type="ECO:0000313" key="3">
    <source>
        <dbReference type="Proteomes" id="UP000701801"/>
    </source>
</evidence>
<evidence type="ECO:0000256" key="1">
    <source>
        <dbReference type="SAM" id="MobiDB-lite"/>
    </source>
</evidence>
<feature type="region of interest" description="Disordered" evidence="1">
    <location>
        <begin position="37"/>
        <end position="70"/>
    </location>
</feature>